<keyword evidence="12" id="KW-1185">Reference proteome</keyword>
<feature type="transmembrane region" description="Helical" evidence="9">
    <location>
        <begin position="160"/>
        <end position="178"/>
    </location>
</feature>
<feature type="compositionally biased region" description="Basic and acidic residues" evidence="8">
    <location>
        <begin position="471"/>
        <end position="483"/>
    </location>
</feature>
<comment type="caution">
    <text evidence="11">The sequence shown here is derived from an EMBL/GenBank/DDBJ whole genome shotgun (WGS) entry which is preliminary data.</text>
</comment>
<dbReference type="PANTHER" id="PTHR31587:SF3">
    <property type="entry name" value="EXPRESSED PROTEIN"/>
    <property type="match status" value="1"/>
</dbReference>
<keyword evidence="6 9" id="KW-0472">Membrane</keyword>
<dbReference type="Pfam" id="PF10225">
    <property type="entry name" value="NEMP"/>
    <property type="match status" value="1"/>
</dbReference>
<keyword evidence="7" id="KW-0539">Nucleus</keyword>
<evidence type="ECO:0000256" key="4">
    <source>
        <dbReference type="ARBA" id="ARBA00022729"/>
    </source>
</evidence>
<sequence length="507" mass="57052">MERRVRRFSSLSTLAFPLIISLLSLLPLSASEQSPLREVNLEEPIIIFTPQYVGGHSCERSRISPLSRVNNLKSYANSRRVSLNISGSLPEKFHSKIEVCSHRNASLGLCECESSYWQSLHDGQWNSLISPYEKRYIDVRVKDQISTSFSLSIQEEFQQWRLVCLGVGFMLLILAPVVSDWAPFYYSSSMALGILLVVLLLLFQGMKLLPLGRKNLFYLTIYGSVLGIGSYIAHYFSTIVNSILVNFGLSEEMHNPVSVFLIVIIVLAGAALGYWVVRRFVLSADGHVDAGVARFVLWAMRVVASFFLLQSSRDHLLALGALGVSYYISSFSASLVLTSKFLRKGAPSNAGGLWQPKATQKFLSPYERHPEFLSKSGGREYDEPVWESPSSPNSWSGFATRAQGKSATLRRKTLKSRDRDYYSTYHNTPRRKFTKREWDRFTQEQTNKALAEWASSSDVVRWIADNAHRVHVDHDSATDKDDSPVSSSGSSEELEHINKGLGLLRWG</sequence>
<evidence type="ECO:0000256" key="6">
    <source>
        <dbReference type="ARBA" id="ARBA00023136"/>
    </source>
</evidence>
<gene>
    <name evidence="11" type="ORF">LUZ63_014716</name>
</gene>
<dbReference type="EMBL" id="JAMQYH010000004">
    <property type="protein sequence ID" value="KAJ1690561.1"/>
    <property type="molecule type" value="Genomic_DNA"/>
</dbReference>
<protein>
    <submittedName>
        <fullName evidence="11">Uncharacterized protein</fullName>
    </submittedName>
</protein>
<evidence type="ECO:0000256" key="7">
    <source>
        <dbReference type="ARBA" id="ARBA00023242"/>
    </source>
</evidence>
<dbReference type="AlphaFoldDB" id="A0A9Q0CB06"/>
<feature type="transmembrane region" description="Helical" evidence="9">
    <location>
        <begin position="257"/>
        <end position="277"/>
    </location>
</feature>
<evidence type="ECO:0000256" key="10">
    <source>
        <dbReference type="SAM" id="SignalP"/>
    </source>
</evidence>
<dbReference type="OrthoDB" id="772609at2759"/>
<feature type="region of interest" description="Disordered" evidence="8">
    <location>
        <begin position="471"/>
        <end position="507"/>
    </location>
</feature>
<reference evidence="11" key="1">
    <citation type="journal article" date="2022" name="Cell">
        <title>Repeat-based holocentromeres influence genome architecture and karyotype evolution.</title>
        <authorList>
            <person name="Hofstatter P.G."/>
            <person name="Thangavel G."/>
            <person name="Lux T."/>
            <person name="Neumann P."/>
            <person name="Vondrak T."/>
            <person name="Novak P."/>
            <person name="Zhang M."/>
            <person name="Costa L."/>
            <person name="Castellani M."/>
            <person name="Scott A."/>
            <person name="Toegelov H."/>
            <person name="Fuchs J."/>
            <person name="Mata-Sucre Y."/>
            <person name="Dias Y."/>
            <person name="Vanzela A.L.L."/>
            <person name="Huettel B."/>
            <person name="Almeida C.C.S."/>
            <person name="Simkova H."/>
            <person name="Souza G."/>
            <person name="Pedrosa-Harand A."/>
            <person name="Macas J."/>
            <person name="Mayer K.F.X."/>
            <person name="Houben A."/>
            <person name="Marques A."/>
        </authorList>
    </citation>
    <scope>NUCLEOTIDE SEQUENCE</scope>
    <source>
        <strain evidence="11">RhyBre1mFocal</strain>
    </source>
</reference>
<dbReference type="GO" id="GO:0005637">
    <property type="term" value="C:nuclear inner membrane"/>
    <property type="evidence" value="ECO:0007669"/>
    <property type="project" value="UniProtKB-SubCell"/>
</dbReference>
<evidence type="ECO:0000256" key="9">
    <source>
        <dbReference type="SAM" id="Phobius"/>
    </source>
</evidence>
<evidence type="ECO:0000256" key="3">
    <source>
        <dbReference type="ARBA" id="ARBA00022692"/>
    </source>
</evidence>
<dbReference type="PANTHER" id="PTHR31587">
    <property type="entry name" value="TRANSMEMBRANE PROTEIN (DUF2215)"/>
    <property type="match status" value="1"/>
</dbReference>
<accession>A0A9Q0CB06</accession>
<evidence type="ECO:0000256" key="1">
    <source>
        <dbReference type="ARBA" id="ARBA00004575"/>
    </source>
</evidence>
<feature type="chain" id="PRO_5040243263" evidence="10">
    <location>
        <begin position="32"/>
        <end position="507"/>
    </location>
</feature>
<feature type="transmembrane region" description="Helical" evidence="9">
    <location>
        <begin position="315"/>
        <end position="337"/>
    </location>
</feature>
<feature type="signal peptide" evidence="10">
    <location>
        <begin position="1"/>
        <end position="31"/>
    </location>
</feature>
<evidence type="ECO:0000256" key="2">
    <source>
        <dbReference type="ARBA" id="ARBA00005748"/>
    </source>
</evidence>
<comment type="similarity">
    <text evidence="2">Belongs to the NEMP family.</text>
</comment>
<evidence type="ECO:0000256" key="8">
    <source>
        <dbReference type="SAM" id="MobiDB-lite"/>
    </source>
</evidence>
<name>A0A9Q0CB06_9POAL</name>
<keyword evidence="5 9" id="KW-1133">Transmembrane helix</keyword>
<evidence type="ECO:0000313" key="11">
    <source>
        <dbReference type="EMBL" id="KAJ1690561.1"/>
    </source>
</evidence>
<feature type="transmembrane region" description="Helical" evidence="9">
    <location>
        <begin position="289"/>
        <end position="309"/>
    </location>
</feature>
<organism evidence="11 12">
    <name type="scientific">Rhynchospora breviuscula</name>
    <dbReference type="NCBI Taxonomy" id="2022672"/>
    <lineage>
        <taxon>Eukaryota</taxon>
        <taxon>Viridiplantae</taxon>
        <taxon>Streptophyta</taxon>
        <taxon>Embryophyta</taxon>
        <taxon>Tracheophyta</taxon>
        <taxon>Spermatophyta</taxon>
        <taxon>Magnoliopsida</taxon>
        <taxon>Liliopsida</taxon>
        <taxon>Poales</taxon>
        <taxon>Cyperaceae</taxon>
        <taxon>Cyperoideae</taxon>
        <taxon>Rhynchosporeae</taxon>
        <taxon>Rhynchospora</taxon>
    </lineage>
</organism>
<keyword evidence="3 9" id="KW-0812">Transmembrane</keyword>
<evidence type="ECO:0000256" key="5">
    <source>
        <dbReference type="ARBA" id="ARBA00022989"/>
    </source>
</evidence>
<keyword evidence="4 10" id="KW-0732">Signal</keyword>
<dbReference type="InterPro" id="IPR019358">
    <property type="entry name" value="NEMP_fam"/>
</dbReference>
<feature type="transmembrane region" description="Helical" evidence="9">
    <location>
        <begin position="184"/>
        <end position="203"/>
    </location>
</feature>
<comment type="subcellular location">
    <subcellularLocation>
        <location evidence="1">Nucleus inner membrane</location>
        <topology evidence="1">Multi-pass membrane protein</topology>
        <orientation evidence="1">Nucleoplasmic side</orientation>
    </subcellularLocation>
</comment>
<dbReference type="Proteomes" id="UP001151287">
    <property type="component" value="Unassembled WGS sequence"/>
</dbReference>
<evidence type="ECO:0000313" key="12">
    <source>
        <dbReference type="Proteomes" id="UP001151287"/>
    </source>
</evidence>
<proteinExistence type="inferred from homology"/>
<feature type="transmembrane region" description="Helical" evidence="9">
    <location>
        <begin position="215"/>
        <end position="237"/>
    </location>
</feature>